<dbReference type="AlphaFoldDB" id="M1DMD3"/>
<feature type="region of interest" description="Disordered" evidence="1">
    <location>
        <begin position="129"/>
        <end position="157"/>
    </location>
</feature>
<dbReference type="EnsemblPlants" id="PGSC0003DMT400091336">
    <property type="protein sequence ID" value="PGSC0003DMT400091336"/>
    <property type="gene ID" value="PGSC0003DMG400040907"/>
</dbReference>
<name>M1DMD3_SOLTU</name>
<evidence type="ECO:0000256" key="1">
    <source>
        <dbReference type="SAM" id="MobiDB-lite"/>
    </source>
</evidence>
<reference evidence="2" key="2">
    <citation type="submission" date="2015-06" db="UniProtKB">
        <authorList>
            <consortium name="EnsemblPlants"/>
        </authorList>
    </citation>
    <scope>IDENTIFICATION</scope>
    <source>
        <strain evidence="2">DM1-3 516 R44</strain>
    </source>
</reference>
<evidence type="ECO:0000313" key="3">
    <source>
        <dbReference type="Proteomes" id="UP000011115"/>
    </source>
</evidence>
<accession>M1DMD3</accession>
<organism evidence="2 3">
    <name type="scientific">Solanum tuberosum</name>
    <name type="common">Potato</name>
    <dbReference type="NCBI Taxonomy" id="4113"/>
    <lineage>
        <taxon>Eukaryota</taxon>
        <taxon>Viridiplantae</taxon>
        <taxon>Streptophyta</taxon>
        <taxon>Embryophyta</taxon>
        <taxon>Tracheophyta</taxon>
        <taxon>Spermatophyta</taxon>
        <taxon>Magnoliopsida</taxon>
        <taxon>eudicotyledons</taxon>
        <taxon>Gunneridae</taxon>
        <taxon>Pentapetalae</taxon>
        <taxon>asterids</taxon>
        <taxon>lamiids</taxon>
        <taxon>Solanales</taxon>
        <taxon>Solanaceae</taxon>
        <taxon>Solanoideae</taxon>
        <taxon>Solaneae</taxon>
        <taxon>Solanum</taxon>
    </lineage>
</organism>
<sequence>MPVDFLMRVRYAIQLMEVVASPIVIDCPFIDCMGTLVDDLREYSIRACPECWRLFCINCKCLHLGMTFVVLTTGRGGGREDEAVIAKVGAALALGLGLTPLPWLLPSSPDLLHPQLALGCLLDYGVLQDEEEDEEDEDDDDEEGEEEERGGEGEESP</sequence>
<dbReference type="Gramene" id="PGSC0003DMT400091336">
    <property type="protein sequence ID" value="PGSC0003DMT400091336"/>
    <property type="gene ID" value="PGSC0003DMG400040907"/>
</dbReference>
<evidence type="ECO:0000313" key="2">
    <source>
        <dbReference type="EnsemblPlants" id="PGSC0003DMT400091336"/>
    </source>
</evidence>
<reference evidence="3" key="1">
    <citation type="journal article" date="2011" name="Nature">
        <title>Genome sequence and analysis of the tuber crop potato.</title>
        <authorList>
            <consortium name="The Potato Genome Sequencing Consortium"/>
        </authorList>
    </citation>
    <scope>NUCLEOTIDE SEQUENCE [LARGE SCALE GENOMIC DNA]</scope>
    <source>
        <strain evidence="3">cv. DM1-3 516 R44</strain>
    </source>
</reference>
<dbReference type="PaxDb" id="4113-PGSC0003DMT400091336"/>
<dbReference type="Proteomes" id="UP000011115">
    <property type="component" value="Unassembled WGS sequence"/>
</dbReference>
<dbReference type="InParanoid" id="M1DMD3"/>
<dbReference type="HOGENOM" id="CLU_141923_0_0_1"/>
<keyword evidence="3" id="KW-1185">Reference proteome</keyword>
<proteinExistence type="predicted"/>
<protein>
    <submittedName>
        <fullName evidence="2">Uncharacterized protein</fullName>
    </submittedName>
</protein>